<evidence type="ECO:0000313" key="4">
    <source>
        <dbReference type="EMBL" id="CDZ98133.1"/>
    </source>
</evidence>
<dbReference type="AlphaFoldDB" id="A0A0F7SKC2"/>
<name>A0A0F7SKC2_PHARH</name>
<feature type="domain" description="Alpha/beta hydrolase fold-3" evidence="3">
    <location>
        <begin position="201"/>
        <end position="350"/>
    </location>
</feature>
<reference evidence="4" key="1">
    <citation type="submission" date="2014-08" db="EMBL/GenBank/DDBJ databases">
        <authorList>
            <person name="Sharma Rahul"/>
            <person name="Thines Marco"/>
        </authorList>
    </citation>
    <scope>NUCLEOTIDE SEQUENCE</scope>
</reference>
<dbReference type="InterPro" id="IPR013094">
    <property type="entry name" value="AB_hydrolase_3"/>
</dbReference>
<dbReference type="Pfam" id="PF07859">
    <property type="entry name" value="Abhydrolase_3"/>
    <property type="match status" value="1"/>
</dbReference>
<dbReference type="GO" id="GO:0016787">
    <property type="term" value="F:hydrolase activity"/>
    <property type="evidence" value="ECO:0007669"/>
    <property type="project" value="UniProtKB-KW"/>
</dbReference>
<sequence length="493" mass="53910">MGHKPVLIPLAILQPPFIPPACLREYLPMTGPWAYVIRLIRLEWILLISTPLIFIGGIINLFGGPGLPTVKGRNVLIDTVIAWTSCLIFSATYGMLDPAPDTYAPPSAMARGALRLSVYLFGSPNDQSVYIESEKLVIPPAKDQACLGVLKNGFGDGTEAGDGHVKRKEVVTSWLWREGGEFGIGKESRKIGMASEDEKVLVYFVGGGYVAGSPLLGPFAYSILRRAPKNTRVLTVDYRLATEESGSFPGALMDALACYIYLVDHVMFKPENIVLVGSSAGGGLAWSLISYLSILQETISKDELNLGVPGKVALISPWLDLSLSQPSLENNIRLDILNYNQMVTASERYLTNIPTIETGESFTVNQLSNLLDPAAFASLGKRHPLFSPAPNQDPTSKKDVTELVSRLLVPLQSAGTTFFIHHGLQEAFDSEIKQFTRSLESAGIQVSTLIEPIGWHTCAVLFSWEETSRLGRYLGYGGIERRFAHAFETYLAN</sequence>
<keyword evidence="1" id="KW-0378">Hydrolase</keyword>
<accession>A0A0F7SKC2</accession>
<proteinExistence type="predicted"/>
<feature type="transmembrane region" description="Helical" evidence="2">
    <location>
        <begin position="274"/>
        <end position="294"/>
    </location>
</feature>
<feature type="transmembrane region" description="Helical" evidence="2">
    <location>
        <begin position="75"/>
        <end position="96"/>
    </location>
</feature>
<keyword evidence="2" id="KW-0472">Membrane</keyword>
<feature type="transmembrane region" description="Helical" evidence="2">
    <location>
        <begin position="245"/>
        <end position="262"/>
    </location>
</feature>
<organism evidence="4">
    <name type="scientific">Phaffia rhodozyma</name>
    <name type="common">Yeast</name>
    <name type="synonym">Xanthophyllomyces dendrorhous</name>
    <dbReference type="NCBI Taxonomy" id="264483"/>
    <lineage>
        <taxon>Eukaryota</taxon>
        <taxon>Fungi</taxon>
        <taxon>Dikarya</taxon>
        <taxon>Basidiomycota</taxon>
        <taxon>Agaricomycotina</taxon>
        <taxon>Tremellomycetes</taxon>
        <taxon>Cystofilobasidiales</taxon>
        <taxon>Mrakiaceae</taxon>
        <taxon>Phaffia</taxon>
    </lineage>
</organism>
<dbReference type="EMBL" id="LN483326">
    <property type="protein sequence ID" value="CDZ98133.1"/>
    <property type="molecule type" value="Genomic_DNA"/>
</dbReference>
<dbReference type="SUPFAM" id="SSF53474">
    <property type="entry name" value="alpha/beta-Hydrolases"/>
    <property type="match status" value="1"/>
</dbReference>
<evidence type="ECO:0000256" key="1">
    <source>
        <dbReference type="ARBA" id="ARBA00022801"/>
    </source>
</evidence>
<dbReference type="InterPro" id="IPR050300">
    <property type="entry name" value="GDXG_lipolytic_enzyme"/>
</dbReference>
<feature type="transmembrane region" description="Helical" evidence="2">
    <location>
        <begin position="44"/>
        <end position="63"/>
    </location>
</feature>
<dbReference type="PANTHER" id="PTHR48081">
    <property type="entry name" value="AB HYDROLASE SUPERFAMILY PROTEIN C4A8.06C"/>
    <property type="match status" value="1"/>
</dbReference>
<feature type="transmembrane region" description="Helical" evidence="2">
    <location>
        <begin position="200"/>
        <end position="224"/>
    </location>
</feature>
<evidence type="ECO:0000259" key="3">
    <source>
        <dbReference type="Pfam" id="PF07859"/>
    </source>
</evidence>
<dbReference type="PANTHER" id="PTHR48081:SF8">
    <property type="entry name" value="ALPHA_BETA HYDROLASE FOLD-3 DOMAIN-CONTAINING PROTEIN-RELATED"/>
    <property type="match status" value="1"/>
</dbReference>
<dbReference type="Gene3D" id="3.40.50.1820">
    <property type="entry name" value="alpha/beta hydrolase"/>
    <property type="match status" value="1"/>
</dbReference>
<evidence type="ECO:0000256" key="2">
    <source>
        <dbReference type="SAM" id="Phobius"/>
    </source>
</evidence>
<keyword evidence="2" id="KW-0812">Transmembrane</keyword>
<protein>
    <submittedName>
        <fullName evidence="4">Arylacetamide deacetylase</fullName>
    </submittedName>
</protein>
<keyword evidence="2" id="KW-1133">Transmembrane helix</keyword>
<dbReference type="InterPro" id="IPR029058">
    <property type="entry name" value="AB_hydrolase_fold"/>
</dbReference>